<feature type="compositionally biased region" description="Pro residues" evidence="9">
    <location>
        <begin position="475"/>
        <end position="485"/>
    </location>
</feature>
<feature type="region of interest" description="Disordered" evidence="9">
    <location>
        <begin position="440"/>
        <end position="492"/>
    </location>
</feature>
<dbReference type="SUPFAM" id="SSF53474">
    <property type="entry name" value="alpha/beta-Hydrolases"/>
    <property type="match status" value="1"/>
</dbReference>
<dbReference type="Pfam" id="PF00450">
    <property type="entry name" value="Peptidase_S10"/>
    <property type="match status" value="1"/>
</dbReference>
<dbReference type="InterPro" id="IPR018202">
    <property type="entry name" value="Ser_caboxypep_ser_AS"/>
</dbReference>
<feature type="compositionally biased region" description="Low complexity" evidence="9">
    <location>
        <begin position="381"/>
        <end position="395"/>
    </location>
</feature>
<gene>
    <name evidence="10" type="ORF">Agub_g11267</name>
</gene>
<protein>
    <recommendedName>
        <fullName evidence="8">Carboxypeptidase</fullName>
        <ecNumber evidence="8">3.4.16.-</ecNumber>
    </recommendedName>
</protein>
<keyword evidence="2 8" id="KW-0121">Carboxypeptidase</keyword>
<evidence type="ECO:0000256" key="9">
    <source>
        <dbReference type="SAM" id="MobiDB-lite"/>
    </source>
</evidence>
<keyword evidence="3 8" id="KW-0645">Protease</keyword>
<feature type="non-terminal residue" evidence="10">
    <location>
        <position position="1"/>
    </location>
</feature>
<evidence type="ECO:0000256" key="4">
    <source>
        <dbReference type="ARBA" id="ARBA00022729"/>
    </source>
</evidence>
<dbReference type="EC" id="3.4.16.-" evidence="8"/>
<evidence type="ECO:0000313" key="10">
    <source>
        <dbReference type="EMBL" id="GFR49252.1"/>
    </source>
</evidence>
<feature type="signal peptide" evidence="8">
    <location>
        <begin position="1"/>
        <end position="28"/>
    </location>
</feature>
<dbReference type="PANTHER" id="PTHR11802">
    <property type="entry name" value="SERINE PROTEASE FAMILY S10 SERINE CARBOXYPEPTIDASE"/>
    <property type="match status" value="1"/>
</dbReference>
<dbReference type="AlphaFoldDB" id="A0AAD3HQM5"/>
<dbReference type="EMBL" id="BMAR01000028">
    <property type="protein sequence ID" value="GFR49252.1"/>
    <property type="molecule type" value="Genomic_DNA"/>
</dbReference>
<keyword evidence="4 8" id="KW-0732">Signal</keyword>
<dbReference type="FunFam" id="3.40.50.1820:FF:000143">
    <property type="entry name" value="Carboxypeptidase"/>
    <property type="match status" value="1"/>
</dbReference>
<sequence>SLRLVIKRLRMRPISLLAVLLLASGACAARLASSEEGFIASTRKVTYGQLTPEAAADKINSLPGFQNALPSSHFGGYVTVDPARGRRLYYYFVESERDPANDPVVLWLNGGPGCSSFDGFVYEHGPFTYQLTHGPAGPGGEGGRGLSVQLRSNPFAWNKVANMLFLDSPAGVGMSYSGHAGDYEVDDDRTAADADAFLRGWFARFPQFGDNDFYVSGESYAGIYVPNLVRQVLLGNEAGERPHVNIVGYLVGNGCTDERYDGNAHPPFAAGKSLLPWADFRRLEAECGGEYWNRSAGSSCDRLWRQLTPNLQALNVYDTLQYCFHAAGAGAATEGQQGGRAVAAADPRAERRNRVLRRALGYQHQQQQQQEQEEAEAVPMSTQTTITTATTRTSSSSRLAAAAAAAGLEGVWPLPGGVVRPGPVLNWAHVAGRLAAAAGGPAAEGQGRLGVTPPCTDSRSCGGAGQGTDPGPRVSTPPPRPPLSHSPPCTDSRAADLWLNDPSVRAAIHAAPASSIGPWTLCSDKISYTRTHGSMIPIHVNNTRRHGLRALIYSGDHDMAVPHTGSEAWTAELGYEVEAGWRPWFVADEQVAGYVVRYVHGLSYATVKGAGHMVPETNPREAFAMFQRFIDGEPLA</sequence>
<dbReference type="GO" id="GO:0019748">
    <property type="term" value="P:secondary metabolic process"/>
    <property type="evidence" value="ECO:0007669"/>
    <property type="project" value="TreeGrafter"/>
</dbReference>
<dbReference type="Gene3D" id="3.40.50.12670">
    <property type="match status" value="1"/>
</dbReference>
<evidence type="ECO:0000256" key="1">
    <source>
        <dbReference type="ARBA" id="ARBA00009431"/>
    </source>
</evidence>
<reference evidence="10 11" key="1">
    <citation type="journal article" date="2021" name="Sci. Rep.">
        <title>Genome sequencing of the multicellular alga Astrephomene provides insights into convergent evolution of germ-soma differentiation.</title>
        <authorList>
            <person name="Yamashita S."/>
            <person name="Yamamoto K."/>
            <person name="Matsuzaki R."/>
            <person name="Suzuki S."/>
            <person name="Yamaguchi H."/>
            <person name="Hirooka S."/>
            <person name="Minakuchi Y."/>
            <person name="Miyagishima S."/>
            <person name="Kawachi M."/>
            <person name="Toyoda A."/>
            <person name="Nozaki H."/>
        </authorList>
    </citation>
    <scope>NUCLEOTIDE SEQUENCE [LARGE SCALE GENOMIC DNA]</scope>
    <source>
        <strain evidence="10 11">NIES-4017</strain>
    </source>
</reference>
<accession>A0AAD3HQM5</accession>
<feature type="region of interest" description="Disordered" evidence="9">
    <location>
        <begin position="361"/>
        <end position="395"/>
    </location>
</feature>
<proteinExistence type="inferred from homology"/>
<evidence type="ECO:0000256" key="7">
    <source>
        <dbReference type="ARBA" id="ARBA00023180"/>
    </source>
</evidence>
<evidence type="ECO:0000256" key="6">
    <source>
        <dbReference type="ARBA" id="ARBA00023157"/>
    </source>
</evidence>
<organism evidence="10 11">
    <name type="scientific">Astrephomene gubernaculifera</name>
    <dbReference type="NCBI Taxonomy" id="47775"/>
    <lineage>
        <taxon>Eukaryota</taxon>
        <taxon>Viridiplantae</taxon>
        <taxon>Chlorophyta</taxon>
        <taxon>core chlorophytes</taxon>
        <taxon>Chlorophyceae</taxon>
        <taxon>CS clade</taxon>
        <taxon>Chlamydomonadales</taxon>
        <taxon>Astrephomenaceae</taxon>
        <taxon>Astrephomene</taxon>
    </lineage>
</organism>
<keyword evidence="7" id="KW-0325">Glycoprotein</keyword>
<dbReference type="GO" id="GO:0004185">
    <property type="term" value="F:serine-type carboxypeptidase activity"/>
    <property type="evidence" value="ECO:0007669"/>
    <property type="project" value="UniProtKB-UniRule"/>
</dbReference>
<comment type="similarity">
    <text evidence="1 8">Belongs to the peptidase S10 family.</text>
</comment>
<dbReference type="PROSITE" id="PS00560">
    <property type="entry name" value="CARBOXYPEPT_SER_HIS"/>
    <property type="match status" value="1"/>
</dbReference>
<keyword evidence="6" id="KW-1015">Disulfide bond</keyword>
<evidence type="ECO:0000256" key="8">
    <source>
        <dbReference type="RuleBase" id="RU361156"/>
    </source>
</evidence>
<feature type="chain" id="PRO_5041773148" description="Carboxypeptidase" evidence="8">
    <location>
        <begin position="29"/>
        <end position="636"/>
    </location>
</feature>
<keyword evidence="11" id="KW-1185">Reference proteome</keyword>
<comment type="caution">
    <text evidence="10">The sequence shown here is derived from an EMBL/GenBank/DDBJ whole genome shotgun (WGS) entry which is preliminary data.</text>
</comment>
<dbReference type="InterPro" id="IPR029058">
    <property type="entry name" value="AB_hydrolase_fold"/>
</dbReference>
<dbReference type="PROSITE" id="PS00131">
    <property type="entry name" value="CARBOXYPEPT_SER_SER"/>
    <property type="match status" value="1"/>
</dbReference>
<name>A0AAD3HQM5_9CHLO</name>
<dbReference type="GO" id="GO:0016747">
    <property type="term" value="F:acyltransferase activity, transferring groups other than amino-acyl groups"/>
    <property type="evidence" value="ECO:0007669"/>
    <property type="project" value="TreeGrafter"/>
</dbReference>
<dbReference type="Proteomes" id="UP001054857">
    <property type="component" value="Unassembled WGS sequence"/>
</dbReference>
<evidence type="ECO:0000313" key="11">
    <source>
        <dbReference type="Proteomes" id="UP001054857"/>
    </source>
</evidence>
<dbReference type="PRINTS" id="PR00724">
    <property type="entry name" value="CRBOXYPTASEC"/>
</dbReference>
<dbReference type="InterPro" id="IPR033124">
    <property type="entry name" value="Ser_caboxypep_his_AS"/>
</dbReference>
<dbReference type="GO" id="GO:0006508">
    <property type="term" value="P:proteolysis"/>
    <property type="evidence" value="ECO:0007669"/>
    <property type="project" value="UniProtKB-KW"/>
</dbReference>
<dbReference type="PANTHER" id="PTHR11802:SF254">
    <property type="entry name" value="SERINE CARBOXYPEPTIDASE-LIKE 20"/>
    <property type="match status" value="1"/>
</dbReference>
<evidence type="ECO:0000256" key="3">
    <source>
        <dbReference type="ARBA" id="ARBA00022670"/>
    </source>
</evidence>
<dbReference type="InterPro" id="IPR001563">
    <property type="entry name" value="Peptidase_S10"/>
</dbReference>
<dbReference type="FunFam" id="3.40.50.12670:FF:000002">
    <property type="entry name" value="Carboxypeptidase"/>
    <property type="match status" value="1"/>
</dbReference>
<keyword evidence="5 8" id="KW-0378">Hydrolase</keyword>
<evidence type="ECO:0000256" key="5">
    <source>
        <dbReference type="ARBA" id="ARBA00022801"/>
    </source>
</evidence>
<evidence type="ECO:0000256" key="2">
    <source>
        <dbReference type="ARBA" id="ARBA00022645"/>
    </source>
</evidence>
<dbReference type="Gene3D" id="3.40.50.1820">
    <property type="entry name" value="alpha/beta hydrolase"/>
    <property type="match status" value="1"/>
</dbReference>